<keyword evidence="1" id="KW-0645">Protease</keyword>
<comment type="caution">
    <text evidence="3">The sequence shown here is derived from an EMBL/GenBank/DDBJ whole genome shotgun (WGS) entry which is preliminary data.</text>
</comment>
<dbReference type="InterPro" id="IPR005322">
    <property type="entry name" value="Peptidase_C69"/>
</dbReference>
<dbReference type="Gene3D" id="3.60.60.10">
    <property type="entry name" value="Penicillin V Acylase, Chain A"/>
    <property type="match status" value="1"/>
</dbReference>
<keyword evidence="1 3" id="KW-0378">Hydrolase</keyword>
<organism evidence="3 4">
    <name type="scientific">Alcanivorax quisquiliarum</name>
    <dbReference type="NCBI Taxonomy" id="2933565"/>
    <lineage>
        <taxon>Bacteria</taxon>
        <taxon>Pseudomonadati</taxon>
        <taxon>Pseudomonadota</taxon>
        <taxon>Gammaproteobacteria</taxon>
        <taxon>Oceanospirillales</taxon>
        <taxon>Alcanivoracaceae</taxon>
        <taxon>Alcanivorax</taxon>
    </lineage>
</organism>
<dbReference type="PANTHER" id="PTHR12994">
    <property type="entry name" value="SECERNIN"/>
    <property type="match status" value="1"/>
</dbReference>
<dbReference type="Proteomes" id="UP001165524">
    <property type="component" value="Unassembled WGS sequence"/>
</dbReference>
<reference evidence="3" key="1">
    <citation type="submission" date="2022-04" db="EMBL/GenBank/DDBJ databases">
        <title>Alcanivorax sp. CY1518 draft genome sequence.</title>
        <authorList>
            <person name="Zhao G."/>
            <person name="An M."/>
        </authorList>
    </citation>
    <scope>NUCLEOTIDE SEQUENCE</scope>
    <source>
        <strain evidence="3">CY1518</strain>
    </source>
</reference>
<name>A0ABT0EAF2_9GAMM</name>
<evidence type="ECO:0000313" key="3">
    <source>
        <dbReference type="EMBL" id="MCK0538820.1"/>
    </source>
</evidence>
<accession>A0ABT0EAF2</accession>
<feature type="region of interest" description="Disordered" evidence="2">
    <location>
        <begin position="367"/>
        <end position="405"/>
    </location>
</feature>
<dbReference type="EC" id="3.4.-.-" evidence="1"/>
<keyword evidence="4" id="KW-1185">Reference proteome</keyword>
<dbReference type="Pfam" id="PF03577">
    <property type="entry name" value="Peptidase_C69"/>
    <property type="match status" value="1"/>
</dbReference>
<comment type="similarity">
    <text evidence="1">Belongs to the peptidase C69 family.</text>
</comment>
<comment type="catalytic activity">
    <reaction evidence="1">
        <text>an L-aminoacyl-L-amino acid + H2O = 2 an L-alpha-amino acid</text>
        <dbReference type="Rhea" id="RHEA:48940"/>
        <dbReference type="ChEBI" id="CHEBI:15377"/>
        <dbReference type="ChEBI" id="CHEBI:59869"/>
        <dbReference type="ChEBI" id="CHEBI:77460"/>
    </reaction>
</comment>
<dbReference type="PANTHER" id="PTHR12994:SF17">
    <property type="entry name" value="LD30995P"/>
    <property type="match status" value="1"/>
</dbReference>
<protein>
    <recommendedName>
        <fullName evidence="1">Dipeptidase</fullName>
        <ecNumber evidence="1">3.4.-.-</ecNumber>
    </recommendedName>
</protein>
<sequence>MCDTLVLRQHDGIWFAKNSDREPLEPQHLIRLPAVRGDQAADVQTTYLRIPQSSRRHAVILSQPSWMWGAEMGVNERGVAIGNEAVFTRLVERRGQALLGMDLLRLALERGDDARHALEIITEHLARYGQGGPAGYRNKRFRYDNSFLIADSQECWVLETAGRFWAARRVERYAISNQLTLGTEFDLCSDDLPGEARRAGLWHGRGDFHFARTFDTRLLPWIGGAHARRALNDSALAHCPAQPGWGHFTGALRQHGRRGDELCGYDNRQVCLHAGSFWRPSQTTASMVARLPSAGMPELAATGTSAPCLSLFQPLSFDPESGAALLANPDAPLGHGLWASFEPVHWRALTDATFRQALRASRDQLEPSLFSPGATPEQIAEQARQWHHHWRETAAQAPAWRPSRW</sequence>
<gene>
    <name evidence="3" type="ORF">MU846_13980</name>
</gene>
<evidence type="ECO:0000256" key="1">
    <source>
        <dbReference type="RuleBase" id="RU364089"/>
    </source>
</evidence>
<proteinExistence type="inferred from homology"/>
<dbReference type="EMBL" id="JALKII010000015">
    <property type="protein sequence ID" value="MCK0538820.1"/>
    <property type="molecule type" value="Genomic_DNA"/>
</dbReference>
<dbReference type="GO" id="GO:0016805">
    <property type="term" value="F:dipeptidase activity"/>
    <property type="evidence" value="ECO:0007669"/>
    <property type="project" value="UniProtKB-KW"/>
</dbReference>
<dbReference type="RefSeq" id="WP_246953808.1">
    <property type="nucleotide sequence ID" value="NZ_JALKII010000015.1"/>
</dbReference>
<evidence type="ECO:0000313" key="4">
    <source>
        <dbReference type="Proteomes" id="UP001165524"/>
    </source>
</evidence>
<evidence type="ECO:0000256" key="2">
    <source>
        <dbReference type="SAM" id="MobiDB-lite"/>
    </source>
</evidence>
<keyword evidence="1 3" id="KW-0224">Dipeptidase</keyword>